<comment type="caution">
    <text evidence="3">The sequence shown here is derived from an EMBL/GenBank/DDBJ whole genome shotgun (WGS) entry which is preliminary data.</text>
</comment>
<feature type="region of interest" description="Disordered" evidence="2">
    <location>
        <begin position="1"/>
        <end position="26"/>
    </location>
</feature>
<protein>
    <recommendedName>
        <fullName evidence="5">Coiled-coil domain-containing protein 83</fullName>
    </recommendedName>
</protein>
<proteinExistence type="predicted"/>
<dbReference type="Proteomes" id="UP001642483">
    <property type="component" value="Unassembled WGS sequence"/>
</dbReference>
<dbReference type="PANTHER" id="PTHR21468:SF1">
    <property type="entry name" value="COILED-COIL DOMAIN-CONTAINING PROTEIN 83"/>
    <property type="match status" value="1"/>
</dbReference>
<organism evidence="3 4">
    <name type="scientific">Clavelina lepadiformis</name>
    <name type="common">Light-bulb sea squirt</name>
    <name type="synonym">Ascidia lepadiformis</name>
    <dbReference type="NCBI Taxonomy" id="159417"/>
    <lineage>
        <taxon>Eukaryota</taxon>
        <taxon>Metazoa</taxon>
        <taxon>Chordata</taxon>
        <taxon>Tunicata</taxon>
        <taxon>Ascidiacea</taxon>
        <taxon>Aplousobranchia</taxon>
        <taxon>Clavelinidae</taxon>
        <taxon>Clavelina</taxon>
    </lineage>
</organism>
<dbReference type="EMBL" id="CAWYQH010000001">
    <property type="protein sequence ID" value="CAK8672047.1"/>
    <property type="molecule type" value="Genomic_DNA"/>
</dbReference>
<evidence type="ECO:0000313" key="4">
    <source>
        <dbReference type="Proteomes" id="UP001642483"/>
    </source>
</evidence>
<feature type="coiled-coil region" evidence="1">
    <location>
        <begin position="37"/>
        <end position="196"/>
    </location>
</feature>
<accession>A0ABP0F181</accession>
<dbReference type="InterPro" id="IPR026702">
    <property type="entry name" value="CCDC83"/>
</dbReference>
<feature type="region of interest" description="Disordered" evidence="2">
    <location>
        <begin position="303"/>
        <end position="322"/>
    </location>
</feature>
<evidence type="ECO:0000256" key="1">
    <source>
        <dbReference type="SAM" id="Coils"/>
    </source>
</evidence>
<reference evidence="3 4" key="1">
    <citation type="submission" date="2024-02" db="EMBL/GenBank/DDBJ databases">
        <authorList>
            <person name="Daric V."/>
            <person name="Darras S."/>
        </authorList>
    </citation>
    <scope>NUCLEOTIDE SEQUENCE [LARGE SCALE GENOMIC DNA]</scope>
</reference>
<keyword evidence="4" id="KW-1185">Reference proteome</keyword>
<evidence type="ECO:0008006" key="5">
    <source>
        <dbReference type="Google" id="ProtNLM"/>
    </source>
</evidence>
<evidence type="ECO:0000313" key="3">
    <source>
        <dbReference type="EMBL" id="CAK8672047.1"/>
    </source>
</evidence>
<keyword evidence="1" id="KW-0175">Coiled coil</keyword>
<dbReference type="PANTHER" id="PTHR21468">
    <property type="entry name" value="HSD9"/>
    <property type="match status" value="1"/>
</dbReference>
<gene>
    <name evidence="3" type="ORF">CVLEPA_LOCUS1051</name>
</gene>
<feature type="compositionally biased region" description="Basic residues" evidence="2">
    <location>
        <begin position="1"/>
        <end position="19"/>
    </location>
</feature>
<name>A0ABP0F181_CLALP</name>
<sequence>MAKKGGKKKGGKGKGKKKGEKREDEMTLKEAMLAFQIQVKEKASEELQFEIRGLKEKNKRYQERNARLKEEQLIHIKTLLRQAKEQEHELEQREVYNSEHVEQALKEKWEAARVAEGQLDELRLKIEETDKEYTEVSAEVEYWSSYRDHGSDEHKTQIRLLNDELDDLQHNFDEMCAHLKRQLDAAKSEVKAHMDQCMAEQKHLASEKAMEHLDASSVQEVHENDWLKNEAEVHRAEEKNLRAALEVLERENLEIISNLLDCRQEDLKISRNFYLTQFTENEILDDSNMLDMDMKQMSVYQKGYDSPSCSTPQQKAIEDRPRSAMQKAVEDKVFSIMSIQEEEEEEEEEHNLEADMIAHQDEYINVYEDKEFLHLGPLEIKLLCVHGEKKQIHPMDARQQIVDGTKPDITVTRPRWPVQTPMIKAALDASSSQANVVTTVKVEQ</sequence>
<feature type="coiled-coil region" evidence="1">
    <location>
        <begin position="231"/>
        <end position="258"/>
    </location>
</feature>
<evidence type="ECO:0000256" key="2">
    <source>
        <dbReference type="SAM" id="MobiDB-lite"/>
    </source>
</evidence>